<dbReference type="STRING" id="1408157.A0A1J7I9K8"/>
<accession>A0A1J7I9K8</accession>
<reference evidence="1 2" key="1">
    <citation type="submission" date="2016-10" db="EMBL/GenBank/DDBJ databases">
        <title>Draft genome sequence of Coniochaeta ligniaria NRRL30616, a lignocellulolytic fungus for bioabatement of inhibitors in plant biomass hydrolysates.</title>
        <authorList>
            <consortium name="DOE Joint Genome Institute"/>
            <person name="Jimenez D.J."/>
            <person name="Hector R.E."/>
            <person name="Riley R."/>
            <person name="Sun H."/>
            <person name="Grigoriev I.V."/>
            <person name="Van Elsas J.D."/>
            <person name="Nichols N.N."/>
        </authorList>
    </citation>
    <scope>NUCLEOTIDE SEQUENCE [LARGE SCALE GENOMIC DNA]</scope>
    <source>
        <strain evidence="1 2">NRRL 30616</strain>
    </source>
</reference>
<dbReference type="InParanoid" id="A0A1J7I9K8"/>
<evidence type="ECO:0000313" key="2">
    <source>
        <dbReference type="Proteomes" id="UP000182658"/>
    </source>
</evidence>
<dbReference type="EMBL" id="KV875104">
    <property type="protein sequence ID" value="OIW24142.1"/>
    <property type="molecule type" value="Genomic_DNA"/>
</dbReference>
<evidence type="ECO:0000313" key="1">
    <source>
        <dbReference type="EMBL" id="OIW24142.1"/>
    </source>
</evidence>
<organism evidence="1 2">
    <name type="scientific">Coniochaeta ligniaria NRRL 30616</name>
    <dbReference type="NCBI Taxonomy" id="1408157"/>
    <lineage>
        <taxon>Eukaryota</taxon>
        <taxon>Fungi</taxon>
        <taxon>Dikarya</taxon>
        <taxon>Ascomycota</taxon>
        <taxon>Pezizomycotina</taxon>
        <taxon>Sordariomycetes</taxon>
        <taxon>Sordariomycetidae</taxon>
        <taxon>Coniochaetales</taxon>
        <taxon>Coniochaetaceae</taxon>
        <taxon>Coniochaeta</taxon>
    </lineage>
</organism>
<name>A0A1J7I9K8_9PEZI</name>
<keyword evidence="2" id="KW-1185">Reference proteome</keyword>
<dbReference type="AlphaFoldDB" id="A0A1J7I9K8"/>
<proteinExistence type="predicted"/>
<protein>
    <submittedName>
        <fullName evidence="1">Uncharacterized protein</fullName>
    </submittedName>
</protein>
<sequence>MSLSLFTHTLSLGQNNGITTLTLNITHIVTYHLDTISSLDVSSRAKRIDVHEIQNEVVLNLQLPRKSSSLMSGRRPLPPSAHAYGVQTGLVVKEKAPVAAAR</sequence>
<dbReference type="Proteomes" id="UP000182658">
    <property type="component" value="Unassembled WGS sequence"/>
</dbReference>
<gene>
    <name evidence="1" type="ORF">CONLIGDRAFT_685766</name>
</gene>